<dbReference type="PANTHER" id="PTHR43297:SF14">
    <property type="entry name" value="ATPASE AAA-TYPE CORE DOMAIN-CONTAINING PROTEIN"/>
    <property type="match status" value="1"/>
</dbReference>
<name>U2E0U5_9EURY</name>
<dbReference type="GO" id="GO:0005524">
    <property type="term" value="F:ATP binding"/>
    <property type="evidence" value="ECO:0007669"/>
    <property type="project" value="UniProtKB-KW"/>
</dbReference>
<dbReference type="InterPro" id="IPR013563">
    <property type="entry name" value="Oligopep_ABC_C"/>
</dbReference>
<dbReference type="InterPro" id="IPR003593">
    <property type="entry name" value="AAA+_ATPase"/>
</dbReference>
<evidence type="ECO:0000313" key="10">
    <source>
        <dbReference type="EMBL" id="ERJ05958.1"/>
    </source>
</evidence>
<proteinExistence type="predicted"/>
<dbReference type="PATRIC" id="fig|1033806.13.peg.1740"/>
<dbReference type="PROSITE" id="PS00211">
    <property type="entry name" value="ABC_TRANSPORTER_1"/>
    <property type="match status" value="1"/>
</dbReference>
<gene>
    <name evidence="10" type="ORF">HLRTI_001986</name>
</gene>
<reference evidence="10 11" key="2">
    <citation type="journal article" date="2013" name="PLoS ONE">
        <title>INDIGO - INtegrated Data Warehouse of MIcrobial GenOmes with Examples from the Red Sea Extremophiles.</title>
        <authorList>
            <person name="Alam I."/>
            <person name="Antunes A."/>
            <person name="Kamau A.A."/>
            <person name="Ba Alawi W."/>
            <person name="Kalkatawi M."/>
            <person name="Stingl U."/>
            <person name="Bajic V.B."/>
        </authorList>
    </citation>
    <scope>NUCLEOTIDE SEQUENCE [LARGE SCALE GENOMIC DNA]</scope>
    <source>
        <strain evidence="10 11">SARL4B</strain>
    </source>
</reference>
<keyword evidence="3" id="KW-1003">Cell membrane</keyword>
<dbReference type="InterPro" id="IPR003439">
    <property type="entry name" value="ABC_transporter-like_ATP-bd"/>
</dbReference>
<dbReference type="Pfam" id="PF08352">
    <property type="entry name" value="oligo_HPY"/>
    <property type="match status" value="1"/>
</dbReference>
<dbReference type="GO" id="GO:0015833">
    <property type="term" value="P:peptide transport"/>
    <property type="evidence" value="ECO:0007669"/>
    <property type="project" value="InterPro"/>
</dbReference>
<keyword evidence="2" id="KW-0813">Transport</keyword>
<evidence type="ECO:0000313" key="11">
    <source>
        <dbReference type="Proteomes" id="UP000003861"/>
    </source>
</evidence>
<evidence type="ECO:0000256" key="2">
    <source>
        <dbReference type="ARBA" id="ARBA00022448"/>
    </source>
</evidence>
<dbReference type="SUPFAM" id="SSF52540">
    <property type="entry name" value="P-loop containing nucleoside triphosphate hydrolases"/>
    <property type="match status" value="1"/>
</dbReference>
<evidence type="ECO:0000259" key="9">
    <source>
        <dbReference type="PROSITE" id="PS50893"/>
    </source>
</evidence>
<keyword evidence="6" id="KW-0067">ATP-binding</keyword>
<dbReference type="InterPro" id="IPR027417">
    <property type="entry name" value="P-loop_NTPase"/>
</dbReference>
<feature type="domain" description="ABC transporter" evidence="9">
    <location>
        <begin position="46"/>
        <end position="310"/>
    </location>
</feature>
<comment type="caution">
    <text evidence="10">The sequence shown here is derived from an EMBL/GenBank/DDBJ whole genome shotgun (WGS) entry which is preliminary data.</text>
</comment>
<keyword evidence="7" id="KW-1278">Translocase</keyword>
<evidence type="ECO:0000256" key="1">
    <source>
        <dbReference type="ARBA" id="ARBA00004202"/>
    </source>
</evidence>
<sequence length="394" mass="43866">MSDYHDTVRVGPGRTGDEKRELEVLSMATEGSTQYGRQASAEDIILEVEDATVRFDLDRGQSTVLDHASLDIRRNEIIGIVGESGSGKSMFAASLLDVVEEPGLLTGEITYYPENPANLPQGITTDADGAVRILDLNKEQKRRYRWEEAAMVFQGAMSSFNPTMKIGAHFKETIRAHNADLDERMTHARDLFDALHLDADRVLGSYPHELSGGMKQRALIALSLVLEPEMLVMDEPTAALDMLMQRSIIAMLRELQEEFDLTILFITHDLPLVAGLADRLAVLYAFEFVEVGTAYKILKNASHPYTRALLRSLPSIDSVVEEMQPIEGSAPDPVSIPSGCRYHPRCPIADEQCTVEDPELMDVEDEQMAACFYPEEARETITYTLHSGVLEEDM</sequence>
<dbReference type="GO" id="GO:0016887">
    <property type="term" value="F:ATP hydrolysis activity"/>
    <property type="evidence" value="ECO:0007669"/>
    <property type="project" value="InterPro"/>
</dbReference>
<dbReference type="PANTHER" id="PTHR43297">
    <property type="entry name" value="OLIGOPEPTIDE TRANSPORT ATP-BINDING PROTEIN APPD"/>
    <property type="match status" value="1"/>
</dbReference>
<protein>
    <submittedName>
        <fullName evidence="10">Oligo-dipeptide transport ATP binding protein</fullName>
    </submittedName>
</protein>
<organism evidence="10 11">
    <name type="scientific">Halorhabdus tiamatea SARL4B</name>
    <dbReference type="NCBI Taxonomy" id="1033806"/>
    <lineage>
        <taxon>Archaea</taxon>
        <taxon>Methanobacteriati</taxon>
        <taxon>Methanobacteriota</taxon>
        <taxon>Stenosarchaea group</taxon>
        <taxon>Halobacteria</taxon>
        <taxon>Halobacteriales</taxon>
        <taxon>Haloarculaceae</taxon>
        <taxon>Halorhabdus</taxon>
    </lineage>
</organism>
<dbReference type="STRING" id="1033806.HTIA_1889"/>
<accession>U2E0U5</accession>
<evidence type="ECO:0000256" key="7">
    <source>
        <dbReference type="ARBA" id="ARBA00022967"/>
    </source>
</evidence>
<dbReference type="EMBL" id="AFNT02000022">
    <property type="protein sequence ID" value="ERJ05958.1"/>
    <property type="molecule type" value="Genomic_DNA"/>
</dbReference>
<evidence type="ECO:0000256" key="6">
    <source>
        <dbReference type="ARBA" id="ARBA00022840"/>
    </source>
</evidence>
<evidence type="ECO:0000256" key="5">
    <source>
        <dbReference type="ARBA" id="ARBA00022741"/>
    </source>
</evidence>
<dbReference type="AlphaFoldDB" id="U2E0U5"/>
<dbReference type="NCBIfam" id="TIGR01727">
    <property type="entry name" value="oligo_HPY"/>
    <property type="match status" value="1"/>
</dbReference>
<comment type="subcellular location">
    <subcellularLocation>
        <location evidence="1">Cell membrane</location>
        <topology evidence="1">Peripheral membrane protein</topology>
    </subcellularLocation>
</comment>
<evidence type="ECO:0000256" key="4">
    <source>
        <dbReference type="ARBA" id="ARBA00022519"/>
    </source>
</evidence>
<dbReference type="CDD" id="cd03257">
    <property type="entry name" value="ABC_NikE_OppD_transporters"/>
    <property type="match status" value="1"/>
</dbReference>
<keyword evidence="5" id="KW-0547">Nucleotide-binding</keyword>
<dbReference type="Pfam" id="PF00005">
    <property type="entry name" value="ABC_tran"/>
    <property type="match status" value="1"/>
</dbReference>
<dbReference type="InterPro" id="IPR017871">
    <property type="entry name" value="ABC_transporter-like_CS"/>
</dbReference>
<evidence type="ECO:0000256" key="8">
    <source>
        <dbReference type="ARBA" id="ARBA00023136"/>
    </source>
</evidence>
<dbReference type="Proteomes" id="UP000003861">
    <property type="component" value="Unassembled WGS sequence"/>
</dbReference>
<dbReference type="Gene3D" id="3.40.50.300">
    <property type="entry name" value="P-loop containing nucleotide triphosphate hydrolases"/>
    <property type="match status" value="1"/>
</dbReference>
<keyword evidence="8" id="KW-0472">Membrane</keyword>
<evidence type="ECO:0000256" key="3">
    <source>
        <dbReference type="ARBA" id="ARBA00022475"/>
    </source>
</evidence>
<reference evidence="10 11" key="1">
    <citation type="journal article" date="2011" name="J. Bacteriol.">
        <title>Genome sequence of Halorhabdus tiamatea, the first archaeon isolated from a deep-sea anoxic brine lake.</title>
        <authorList>
            <person name="Antunes A."/>
            <person name="Alam I."/>
            <person name="Bajic V.B."/>
            <person name="Stingl U."/>
        </authorList>
    </citation>
    <scope>NUCLEOTIDE SEQUENCE [LARGE SCALE GENOMIC DNA]</scope>
    <source>
        <strain evidence="10 11">SARL4B</strain>
    </source>
</reference>
<dbReference type="eggNOG" id="arCOG00181">
    <property type="taxonomic scope" value="Archaea"/>
</dbReference>
<dbReference type="PROSITE" id="PS50893">
    <property type="entry name" value="ABC_TRANSPORTER_2"/>
    <property type="match status" value="1"/>
</dbReference>
<dbReference type="GO" id="GO:0005886">
    <property type="term" value="C:plasma membrane"/>
    <property type="evidence" value="ECO:0007669"/>
    <property type="project" value="UniProtKB-SubCell"/>
</dbReference>
<dbReference type="SMART" id="SM00382">
    <property type="entry name" value="AAA"/>
    <property type="match status" value="1"/>
</dbReference>
<keyword evidence="4" id="KW-0997">Cell inner membrane</keyword>
<dbReference type="InterPro" id="IPR050388">
    <property type="entry name" value="ABC_Ni/Peptide_Import"/>
</dbReference>